<dbReference type="Proteomes" id="UP001597532">
    <property type="component" value="Unassembled WGS sequence"/>
</dbReference>
<protein>
    <submittedName>
        <fullName evidence="5">Helix-turn-helix domain-containing protein</fullName>
    </submittedName>
</protein>
<dbReference type="PROSITE" id="PS01124">
    <property type="entry name" value="HTH_ARAC_FAMILY_2"/>
    <property type="match status" value="1"/>
</dbReference>
<dbReference type="Pfam" id="PF12833">
    <property type="entry name" value="HTH_18"/>
    <property type="match status" value="1"/>
</dbReference>
<gene>
    <name evidence="5" type="ORF">ACFS1K_12205</name>
</gene>
<comment type="caution">
    <text evidence="5">The sequence shown here is derived from an EMBL/GenBank/DDBJ whole genome shotgun (WGS) entry which is preliminary data.</text>
</comment>
<keyword evidence="6" id="KW-1185">Reference proteome</keyword>
<dbReference type="InterPro" id="IPR053142">
    <property type="entry name" value="PchR_regulatory_protein"/>
</dbReference>
<dbReference type="RefSeq" id="WP_251806767.1">
    <property type="nucleotide sequence ID" value="NZ_CP166679.1"/>
</dbReference>
<dbReference type="CDD" id="cd00130">
    <property type="entry name" value="PAS"/>
    <property type="match status" value="1"/>
</dbReference>
<dbReference type="Pfam" id="PF13426">
    <property type="entry name" value="PAS_9"/>
    <property type="match status" value="1"/>
</dbReference>
<proteinExistence type="predicted"/>
<keyword evidence="2" id="KW-0804">Transcription</keyword>
<evidence type="ECO:0000259" key="4">
    <source>
        <dbReference type="PROSITE" id="PS50112"/>
    </source>
</evidence>
<feature type="domain" description="HTH araC/xylS-type" evidence="3">
    <location>
        <begin position="219"/>
        <end position="318"/>
    </location>
</feature>
<evidence type="ECO:0000259" key="3">
    <source>
        <dbReference type="PROSITE" id="PS01124"/>
    </source>
</evidence>
<name>A0ABW5VFR7_9FLAO</name>
<dbReference type="PANTHER" id="PTHR47893:SF1">
    <property type="entry name" value="REGULATORY PROTEIN PCHR"/>
    <property type="match status" value="1"/>
</dbReference>
<evidence type="ECO:0000313" key="6">
    <source>
        <dbReference type="Proteomes" id="UP001597532"/>
    </source>
</evidence>
<dbReference type="InterPro" id="IPR009057">
    <property type="entry name" value="Homeodomain-like_sf"/>
</dbReference>
<organism evidence="5 6">
    <name type="scientific">Arenibacter antarcticus</name>
    <dbReference type="NCBI Taxonomy" id="2040469"/>
    <lineage>
        <taxon>Bacteria</taxon>
        <taxon>Pseudomonadati</taxon>
        <taxon>Bacteroidota</taxon>
        <taxon>Flavobacteriia</taxon>
        <taxon>Flavobacteriales</taxon>
        <taxon>Flavobacteriaceae</taxon>
        <taxon>Arenibacter</taxon>
    </lineage>
</organism>
<dbReference type="InterPro" id="IPR018060">
    <property type="entry name" value="HTH_AraC"/>
</dbReference>
<dbReference type="InterPro" id="IPR035965">
    <property type="entry name" value="PAS-like_dom_sf"/>
</dbReference>
<dbReference type="EMBL" id="JBHUOK010000030">
    <property type="protein sequence ID" value="MFD2790527.1"/>
    <property type="molecule type" value="Genomic_DNA"/>
</dbReference>
<accession>A0ABW5VFR7</accession>
<evidence type="ECO:0000256" key="1">
    <source>
        <dbReference type="ARBA" id="ARBA00023015"/>
    </source>
</evidence>
<evidence type="ECO:0000256" key="2">
    <source>
        <dbReference type="ARBA" id="ARBA00023163"/>
    </source>
</evidence>
<dbReference type="PROSITE" id="PS50112">
    <property type="entry name" value="PAS"/>
    <property type="match status" value="1"/>
</dbReference>
<reference evidence="6" key="1">
    <citation type="journal article" date="2019" name="Int. J. Syst. Evol. Microbiol.">
        <title>The Global Catalogue of Microorganisms (GCM) 10K type strain sequencing project: providing services to taxonomists for standard genome sequencing and annotation.</title>
        <authorList>
            <consortium name="The Broad Institute Genomics Platform"/>
            <consortium name="The Broad Institute Genome Sequencing Center for Infectious Disease"/>
            <person name="Wu L."/>
            <person name="Ma J."/>
        </authorList>
    </citation>
    <scope>NUCLEOTIDE SEQUENCE [LARGE SCALE GENOMIC DNA]</scope>
    <source>
        <strain evidence="6">KCTC 52924</strain>
    </source>
</reference>
<feature type="domain" description="PAS" evidence="4">
    <location>
        <begin position="75"/>
        <end position="115"/>
    </location>
</feature>
<dbReference type="Gene3D" id="1.10.10.60">
    <property type="entry name" value="Homeodomain-like"/>
    <property type="match status" value="1"/>
</dbReference>
<dbReference type="Gene3D" id="3.30.450.20">
    <property type="entry name" value="PAS domain"/>
    <property type="match status" value="1"/>
</dbReference>
<dbReference type="InterPro" id="IPR000014">
    <property type="entry name" value="PAS"/>
</dbReference>
<dbReference type="SUPFAM" id="SSF55785">
    <property type="entry name" value="PYP-like sensor domain (PAS domain)"/>
    <property type="match status" value="1"/>
</dbReference>
<dbReference type="SUPFAM" id="SSF46689">
    <property type="entry name" value="Homeodomain-like"/>
    <property type="match status" value="1"/>
</dbReference>
<keyword evidence="1" id="KW-0805">Transcription regulation</keyword>
<dbReference type="PANTHER" id="PTHR47893">
    <property type="entry name" value="REGULATORY PROTEIN PCHR"/>
    <property type="match status" value="1"/>
</dbReference>
<evidence type="ECO:0000313" key="5">
    <source>
        <dbReference type="EMBL" id="MFD2790527.1"/>
    </source>
</evidence>
<dbReference type="SMART" id="SM00342">
    <property type="entry name" value="HTH_ARAC"/>
    <property type="match status" value="1"/>
</dbReference>
<sequence length="319" mass="37398">MDQFEDKERLTRIFQVLIGIAMGKFYHRIERTNKKDELEALSALVNIVAEELQDSFLHQGYINLNDSYMQLVHMVFFLDKQSYIVYINEDVQLLLNFEREDLLNTPFVKILHKDSIKTWKDHKKNRSSNGALERNLRLNFMTKDGLELAEFCKVILVPKGAHPKARLMLITSDIVKNKTKLEGKFQQQLLRDIHHPKPGSGNSNYKRNFLSIADIENIRAIGTYLRHHFEKEALSLKDLALNFGTNEFKLKRGFKELFGMTVFKFLKNERLKNAYISVRNTQESFKLIAQQNGFRNASHFSREFKARYGYTPSELRKNS</sequence>